<evidence type="ECO:0000313" key="3">
    <source>
        <dbReference type="EnsemblFungi" id="PTTG_12651-t43_1-p1"/>
    </source>
</evidence>
<evidence type="ECO:0000256" key="1">
    <source>
        <dbReference type="SAM" id="SignalP"/>
    </source>
</evidence>
<organism evidence="2">
    <name type="scientific">Puccinia triticina (isolate 1-1 / race 1 (BBBD))</name>
    <name type="common">Brown leaf rust fungus</name>
    <dbReference type="NCBI Taxonomy" id="630390"/>
    <lineage>
        <taxon>Eukaryota</taxon>
        <taxon>Fungi</taxon>
        <taxon>Dikarya</taxon>
        <taxon>Basidiomycota</taxon>
        <taxon>Pucciniomycotina</taxon>
        <taxon>Pucciniomycetes</taxon>
        <taxon>Pucciniales</taxon>
        <taxon>Pucciniaceae</taxon>
        <taxon>Puccinia</taxon>
    </lineage>
</organism>
<keyword evidence="1" id="KW-0732">Signal</keyword>
<reference evidence="2" key="1">
    <citation type="submission" date="2009-11" db="EMBL/GenBank/DDBJ databases">
        <authorList>
            <consortium name="The Broad Institute Genome Sequencing Platform"/>
            <person name="Ward D."/>
            <person name="Feldgarden M."/>
            <person name="Earl A."/>
            <person name="Young S.K."/>
            <person name="Zeng Q."/>
            <person name="Koehrsen M."/>
            <person name="Alvarado L."/>
            <person name="Berlin A."/>
            <person name="Bochicchio J."/>
            <person name="Borenstein D."/>
            <person name="Chapman S.B."/>
            <person name="Chen Z."/>
            <person name="Engels R."/>
            <person name="Freedman E."/>
            <person name="Gellesch M."/>
            <person name="Goldberg J."/>
            <person name="Griggs A."/>
            <person name="Gujja S."/>
            <person name="Heilman E."/>
            <person name="Heiman D."/>
            <person name="Hepburn T."/>
            <person name="Howarth C."/>
            <person name="Jen D."/>
            <person name="Larson L."/>
            <person name="Lewis B."/>
            <person name="Mehta T."/>
            <person name="Park D."/>
            <person name="Pearson M."/>
            <person name="Roberts A."/>
            <person name="Saif S."/>
            <person name="Shea T."/>
            <person name="Shenoy N."/>
            <person name="Sisk P."/>
            <person name="Stolte C."/>
            <person name="Sykes S."/>
            <person name="Thomson T."/>
            <person name="Walk T."/>
            <person name="White J."/>
            <person name="Yandava C."/>
            <person name="Izard J."/>
            <person name="Baranova O.V."/>
            <person name="Blanton J.M."/>
            <person name="Tanner A.C."/>
            <person name="Dewhirst F.E."/>
            <person name="Haas B."/>
            <person name="Nusbaum C."/>
            <person name="Birren B."/>
        </authorList>
    </citation>
    <scope>NUCLEOTIDE SEQUENCE [LARGE SCALE GENOMIC DNA]</scope>
    <source>
        <strain evidence="2">1-1 BBBD Race 1</strain>
    </source>
</reference>
<dbReference type="VEuPathDB" id="FungiDB:PTTG_12651"/>
<gene>
    <name evidence="2" type="ORF">PTTG_12651</name>
</gene>
<dbReference type="EMBL" id="ADAS02000107">
    <property type="protein sequence ID" value="OAV90182.1"/>
    <property type="molecule type" value="Genomic_DNA"/>
</dbReference>
<feature type="chain" id="PRO_5008109813" evidence="1">
    <location>
        <begin position="21"/>
        <end position="240"/>
    </location>
</feature>
<protein>
    <submittedName>
        <fullName evidence="2 3">Uncharacterized protein</fullName>
    </submittedName>
</protein>
<keyword evidence="4" id="KW-1185">Reference proteome</keyword>
<evidence type="ECO:0000313" key="2">
    <source>
        <dbReference type="EMBL" id="OAV90182.1"/>
    </source>
</evidence>
<dbReference type="Proteomes" id="UP000005240">
    <property type="component" value="Unassembled WGS sequence"/>
</dbReference>
<dbReference type="EnsemblFungi" id="PTTG_12651-t43_1">
    <property type="protein sequence ID" value="PTTG_12651-t43_1-p1"/>
    <property type="gene ID" value="PTTG_12651"/>
</dbReference>
<reference evidence="3 4" key="3">
    <citation type="journal article" date="2017" name="G3 (Bethesda)">
        <title>Comparative analysis highlights variable genome content of wheat rusts and divergence of the mating loci.</title>
        <authorList>
            <person name="Cuomo C.A."/>
            <person name="Bakkeren G."/>
            <person name="Khalil H.B."/>
            <person name="Panwar V."/>
            <person name="Joly D."/>
            <person name="Linning R."/>
            <person name="Sakthikumar S."/>
            <person name="Song X."/>
            <person name="Adiconis X."/>
            <person name="Fan L."/>
            <person name="Goldberg J.M."/>
            <person name="Levin J.Z."/>
            <person name="Young S."/>
            <person name="Zeng Q."/>
            <person name="Anikster Y."/>
            <person name="Bruce M."/>
            <person name="Wang M."/>
            <person name="Yin C."/>
            <person name="McCallum B."/>
            <person name="Szabo L.J."/>
            <person name="Hulbert S."/>
            <person name="Chen X."/>
            <person name="Fellers J.P."/>
        </authorList>
    </citation>
    <scope>NUCLEOTIDE SEQUENCE</scope>
    <source>
        <strain evidence="3">isolate 1-1 / race 1 (BBBD)</strain>
        <strain evidence="4">Isolate 1-1 / race 1 (BBBD)</strain>
    </source>
</reference>
<accession>A0A180GCV6</accession>
<feature type="signal peptide" evidence="1">
    <location>
        <begin position="1"/>
        <end position="20"/>
    </location>
</feature>
<dbReference type="AlphaFoldDB" id="A0A180GCV6"/>
<dbReference type="OrthoDB" id="2498688at2759"/>
<evidence type="ECO:0000313" key="4">
    <source>
        <dbReference type="Proteomes" id="UP000005240"/>
    </source>
</evidence>
<reference evidence="3" key="4">
    <citation type="submission" date="2025-05" db="UniProtKB">
        <authorList>
            <consortium name="EnsemblFungi"/>
        </authorList>
    </citation>
    <scope>IDENTIFICATION</scope>
    <source>
        <strain evidence="3">isolate 1-1 / race 1 (BBBD)</strain>
    </source>
</reference>
<proteinExistence type="predicted"/>
<sequence>MLYILFFVIILIGLLPACSPYDTSDPNVKCSLPRAGRADCNKAYRQIIYEADLTLDTSEYIVERIFGNCAIMVDNPNTHKLTKQTIEDGFNKLLGHCKNNSGYFNLTAPNDKVALIIRSRQPLPTVEMDAPFKVPICYRTSTVLRPDDCNTAYDRLPTNNKGVFVDSQQSPVDVQASTFQSCSVAVYSSDGSVMTMTKQTVTPLFKQLLPKCSNTAAGMILPGGVQGRNGRFQIIIRRPL</sequence>
<name>A0A180GCV6_PUCT1</name>
<reference evidence="2" key="2">
    <citation type="submission" date="2016-05" db="EMBL/GenBank/DDBJ databases">
        <title>Comparative analysis highlights variable genome content of wheat rusts and divergence of the mating loci.</title>
        <authorList>
            <person name="Cuomo C.A."/>
            <person name="Bakkeren G."/>
            <person name="Szabo L."/>
            <person name="Khalil H."/>
            <person name="Joly D."/>
            <person name="Goldberg J."/>
            <person name="Young S."/>
            <person name="Zeng Q."/>
            <person name="Fellers J."/>
        </authorList>
    </citation>
    <scope>NUCLEOTIDE SEQUENCE [LARGE SCALE GENOMIC DNA]</scope>
    <source>
        <strain evidence="2">1-1 BBBD Race 1</strain>
    </source>
</reference>